<dbReference type="EMBL" id="JAEAOA010000884">
    <property type="protein sequence ID" value="KAK3593805.1"/>
    <property type="molecule type" value="Genomic_DNA"/>
</dbReference>
<sequence length="111" mass="12932">MKLDTIIENQQKLLALLWKVLVNTKDPDTECTEERLVLPCDSVEELEGERMEKNTEFAKKMVIWGLIFSYETVIVSITFIYRSKPQYASYKYWGTCRIILRGGGEHVVLQV</sequence>
<evidence type="ECO:0000256" key="1">
    <source>
        <dbReference type="SAM" id="Phobius"/>
    </source>
</evidence>
<comment type="caution">
    <text evidence="2">The sequence shown here is derived from an EMBL/GenBank/DDBJ whole genome shotgun (WGS) entry which is preliminary data.</text>
</comment>
<accession>A0AAE0VYM8</accession>
<keyword evidence="1" id="KW-0472">Membrane</keyword>
<name>A0AAE0VYM8_9BIVA</name>
<protein>
    <submittedName>
        <fullName evidence="2">Uncharacterized protein</fullName>
    </submittedName>
</protein>
<organism evidence="2 3">
    <name type="scientific">Potamilus streckersoni</name>
    <dbReference type="NCBI Taxonomy" id="2493646"/>
    <lineage>
        <taxon>Eukaryota</taxon>
        <taxon>Metazoa</taxon>
        <taxon>Spiralia</taxon>
        <taxon>Lophotrochozoa</taxon>
        <taxon>Mollusca</taxon>
        <taxon>Bivalvia</taxon>
        <taxon>Autobranchia</taxon>
        <taxon>Heteroconchia</taxon>
        <taxon>Palaeoheterodonta</taxon>
        <taxon>Unionida</taxon>
        <taxon>Unionoidea</taxon>
        <taxon>Unionidae</taxon>
        <taxon>Ambleminae</taxon>
        <taxon>Lampsilini</taxon>
        <taxon>Potamilus</taxon>
    </lineage>
</organism>
<reference evidence="2" key="2">
    <citation type="journal article" date="2021" name="Genome Biol. Evol.">
        <title>Developing a high-quality reference genome for a parasitic bivalve with doubly uniparental inheritance (Bivalvia: Unionida).</title>
        <authorList>
            <person name="Smith C.H."/>
        </authorList>
    </citation>
    <scope>NUCLEOTIDE SEQUENCE</scope>
    <source>
        <strain evidence="2">CHS0354</strain>
        <tissue evidence="2">Mantle</tissue>
    </source>
</reference>
<evidence type="ECO:0000313" key="2">
    <source>
        <dbReference type="EMBL" id="KAK3593805.1"/>
    </source>
</evidence>
<reference evidence="2" key="3">
    <citation type="submission" date="2023-05" db="EMBL/GenBank/DDBJ databases">
        <authorList>
            <person name="Smith C.H."/>
        </authorList>
    </citation>
    <scope>NUCLEOTIDE SEQUENCE</scope>
    <source>
        <strain evidence="2">CHS0354</strain>
        <tissue evidence="2">Mantle</tissue>
    </source>
</reference>
<dbReference type="AlphaFoldDB" id="A0AAE0VYM8"/>
<feature type="transmembrane region" description="Helical" evidence="1">
    <location>
        <begin position="61"/>
        <end position="81"/>
    </location>
</feature>
<evidence type="ECO:0000313" key="3">
    <source>
        <dbReference type="Proteomes" id="UP001195483"/>
    </source>
</evidence>
<gene>
    <name evidence="2" type="ORF">CHS0354_014348</name>
</gene>
<reference evidence="2" key="1">
    <citation type="journal article" date="2021" name="Genome Biol. Evol.">
        <title>A High-Quality Reference Genome for a Parasitic Bivalve with Doubly Uniparental Inheritance (Bivalvia: Unionida).</title>
        <authorList>
            <person name="Smith C.H."/>
        </authorList>
    </citation>
    <scope>NUCLEOTIDE SEQUENCE</scope>
    <source>
        <strain evidence="2">CHS0354</strain>
    </source>
</reference>
<keyword evidence="1" id="KW-1133">Transmembrane helix</keyword>
<proteinExistence type="predicted"/>
<dbReference type="Proteomes" id="UP001195483">
    <property type="component" value="Unassembled WGS sequence"/>
</dbReference>
<keyword evidence="1" id="KW-0812">Transmembrane</keyword>
<keyword evidence="3" id="KW-1185">Reference proteome</keyword>